<accession>A0ABT9NQT5</accession>
<comment type="caution">
    <text evidence="1">The sequence shown here is derived from an EMBL/GenBank/DDBJ whole genome shotgun (WGS) entry which is preliminary data.</text>
</comment>
<dbReference type="EMBL" id="JAUSQM010000001">
    <property type="protein sequence ID" value="MDP9822789.1"/>
    <property type="molecule type" value="Genomic_DNA"/>
</dbReference>
<gene>
    <name evidence="1" type="ORF">J2S59_002598</name>
</gene>
<evidence type="ECO:0000313" key="2">
    <source>
        <dbReference type="Proteomes" id="UP001240447"/>
    </source>
</evidence>
<name>A0ABT9NQT5_9ACTN</name>
<protein>
    <submittedName>
        <fullName evidence="1">Uncharacterized protein</fullName>
    </submittedName>
</protein>
<evidence type="ECO:0000313" key="1">
    <source>
        <dbReference type="EMBL" id="MDP9822789.1"/>
    </source>
</evidence>
<sequence length="66" mass="7243">MSTPIATLEERHARILDALTGVDLTEDEERFVAWMAGWDDSTVDRLINVLRKVRAGGAADCASQPT</sequence>
<dbReference type="Proteomes" id="UP001240447">
    <property type="component" value="Unassembled WGS sequence"/>
</dbReference>
<keyword evidence="2" id="KW-1185">Reference proteome</keyword>
<proteinExistence type="predicted"/>
<organism evidence="1 2">
    <name type="scientific">Nocardioides massiliensis</name>
    <dbReference type="NCBI Taxonomy" id="1325935"/>
    <lineage>
        <taxon>Bacteria</taxon>
        <taxon>Bacillati</taxon>
        <taxon>Actinomycetota</taxon>
        <taxon>Actinomycetes</taxon>
        <taxon>Propionibacteriales</taxon>
        <taxon>Nocardioidaceae</taxon>
        <taxon>Nocardioides</taxon>
    </lineage>
</organism>
<dbReference type="RefSeq" id="WP_068116645.1">
    <property type="nucleotide sequence ID" value="NZ_CCXJ01000035.1"/>
</dbReference>
<reference evidence="1 2" key="1">
    <citation type="submission" date="2023-07" db="EMBL/GenBank/DDBJ databases">
        <title>Sequencing the genomes of 1000 actinobacteria strains.</title>
        <authorList>
            <person name="Klenk H.-P."/>
        </authorList>
    </citation>
    <scope>NUCLEOTIDE SEQUENCE [LARGE SCALE GENOMIC DNA]</scope>
    <source>
        <strain evidence="1 2">GD13</strain>
    </source>
</reference>